<keyword evidence="3" id="KW-1185">Reference proteome</keyword>
<evidence type="ECO:0000313" key="3">
    <source>
        <dbReference type="Proteomes" id="UP001558713"/>
    </source>
</evidence>
<name>A0ABD1AN94_CARAN</name>
<dbReference type="Pfam" id="PF13966">
    <property type="entry name" value="zf-RVT"/>
    <property type="match status" value="1"/>
</dbReference>
<evidence type="ECO:0000313" key="2">
    <source>
        <dbReference type="EMBL" id="KAL1208233.1"/>
    </source>
</evidence>
<dbReference type="Proteomes" id="UP001558713">
    <property type="component" value="Unassembled WGS sequence"/>
</dbReference>
<sequence length="297" mass="33545">MKQTNGQNIKSEQPYLSWQRRSFTFVQASQEQRTLTSGCPKKKADTLPNQAIVRYFSRSPSKRRSIMHPKFNRCKEIWSLKIAPKLQVFLWKILQGSLPIGENLIKRGMTTSSNCFRCGELETIPHLFFECQFAKRVWEIAPFSIDVTTDLDPSFHSTIIKTRSWRTLPPTGVTSTPLFPWICWAIWKARNQAIFEDRAFAPQDTLIKAITEAKEWKLAQTSLVVDTITPSGKPIKPQPPETITCHTDAAWRIADKFAGLGWTFGDQESTVLLQGSSSQPNVASPLVAEALAASCRS</sequence>
<gene>
    <name evidence="2" type="ORF">V5N11_034949</name>
</gene>
<evidence type="ECO:0000259" key="1">
    <source>
        <dbReference type="Pfam" id="PF13966"/>
    </source>
</evidence>
<dbReference type="InterPro" id="IPR026960">
    <property type="entry name" value="RVT-Znf"/>
</dbReference>
<dbReference type="PANTHER" id="PTHR34146">
    <property type="entry name" value="POLYNUCLEOTIDYL TRANSFERASE, RIBONUCLEASE H-LIKE SUPERFAMILY PROTEIN-RELATED"/>
    <property type="match status" value="1"/>
</dbReference>
<dbReference type="AlphaFoldDB" id="A0ABD1AN94"/>
<organism evidence="2 3">
    <name type="scientific">Cardamine amara subsp. amara</name>
    <dbReference type="NCBI Taxonomy" id="228776"/>
    <lineage>
        <taxon>Eukaryota</taxon>
        <taxon>Viridiplantae</taxon>
        <taxon>Streptophyta</taxon>
        <taxon>Embryophyta</taxon>
        <taxon>Tracheophyta</taxon>
        <taxon>Spermatophyta</taxon>
        <taxon>Magnoliopsida</taxon>
        <taxon>eudicotyledons</taxon>
        <taxon>Gunneridae</taxon>
        <taxon>Pentapetalae</taxon>
        <taxon>rosids</taxon>
        <taxon>malvids</taxon>
        <taxon>Brassicales</taxon>
        <taxon>Brassicaceae</taxon>
        <taxon>Cardamineae</taxon>
        <taxon>Cardamine</taxon>
    </lineage>
</organism>
<reference evidence="2 3" key="1">
    <citation type="submission" date="2024-04" db="EMBL/GenBank/DDBJ databases">
        <title>Genome assembly C_amara_ONT_v2.</title>
        <authorList>
            <person name="Yant L."/>
            <person name="Moore C."/>
            <person name="Slenker M."/>
        </authorList>
    </citation>
    <scope>NUCLEOTIDE SEQUENCE [LARGE SCALE GENOMIC DNA]</scope>
    <source>
        <tissue evidence="2">Leaf</tissue>
    </source>
</reference>
<feature type="domain" description="Reverse transcriptase zinc-binding" evidence="1">
    <location>
        <begin position="68"/>
        <end position="138"/>
    </location>
</feature>
<proteinExistence type="predicted"/>
<accession>A0ABD1AN94</accession>
<dbReference type="PANTHER" id="PTHR34146:SF3">
    <property type="entry name" value="POLYNUCLEOTIDYL TRANSFERASE, RIBONUCLEASE H-LIKE SUPERFAMILY PROTEIN"/>
    <property type="match status" value="1"/>
</dbReference>
<comment type="caution">
    <text evidence="2">The sequence shown here is derived from an EMBL/GenBank/DDBJ whole genome shotgun (WGS) entry which is preliminary data.</text>
</comment>
<protein>
    <recommendedName>
        <fullName evidence="1">Reverse transcriptase zinc-binding domain-containing protein</fullName>
    </recommendedName>
</protein>
<dbReference type="EMBL" id="JBANAX010000456">
    <property type="protein sequence ID" value="KAL1208233.1"/>
    <property type="molecule type" value="Genomic_DNA"/>
</dbReference>